<comment type="subcellular location">
    <subcellularLocation>
        <location evidence="1">Nucleus</location>
    </subcellularLocation>
</comment>
<keyword evidence="9" id="KW-1185">Reference proteome</keyword>
<dbReference type="Proteomes" id="UP000007635">
    <property type="component" value="Chromosome X"/>
</dbReference>
<dbReference type="GO" id="GO:0003677">
    <property type="term" value="F:DNA binding"/>
    <property type="evidence" value="ECO:0007669"/>
    <property type="project" value="UniProtKB-KW"/>
</dbReference>
<organism evidence="8 9">
    <name type="scientific">Gasterosteus aculeatus aculeatus</name>
    <name type="common">three-spined stickleback</name>
    <dbReference type="NCBI Taxonomy" id="481459"/>
    <lineage>
        <taxon>Eukaryota</taxon>
        <taxon>Metazoa</taxon>
        <taxon>Chordata</taxon>
        <taxon>Craniata</taxon>
        <taxon>Vertebrata</taxon>
        <taxon>Euteleostomi</taxon>
        <taxon>Actinopterygii</taxon>
        <taxon>Neopterygii</taxon>
        <taxon>Teleostei</taxon>
        <taxon>Neoteleostei</taxon>
        <taxon>Acanthomorphata</taxon>
        <taxon>Eupercaria</taxon>
        <taxon>Perciformes</taxon>
        <taxon>Cottioidei</taxon>
        <taxon>Gasterosteales</taxon>
        <taxon>Gasterosteidae</taxon>
        <taxon>Gasterosteus</taxon>
    </lineage>
</organism>
<dbReference type="eggNOG" id="ENOG502SGVU">
    <property type="taxonomic scope" value="Eukaryota"/>
</dbReference>
<keyword evidence="6" id="KW-0539">Nucleus</keyword>
<feature type="compositionally biased region" description="Basic residues" evidence="7">
    <location>
        <begin position="85"/>
        <end position="95"/>
    </location>
</feature>
<dbReference type="PANTHER" id="PTHR23341">
    <property type="entry name" value="HIGH MOBILITY GROUP PROTEINS HMG-A AND C"/>
    <property type="match status" value="1"/>
</dbReference>
<dbReference type="Bgee" id="ENSGACG00000004235">
    <property type="expression patterns" value="Expressed in embryo and 12 other cell types or tissues"/>
</dbReference>
<dbReference type="InParanoid" id="G3NJQ2"/>
<evidence type="ECO:0000313" key="8">
    <source>
        <dbReference type="Ensembl" id="ENSGACP00000005564.2"/>
    </source>
</evidence>
<comment type="similarity">
    <text evidence="2">Belongs to the HMGA family.</text>
</comment>
<dbReference type="Ensembl" id="ENSGACT00000005580.2">
    <property type="protein sequence ID" value="ENSGACP00000005564.2"/>
    <property type="gene ID" value="ENSGACG00000004235.2"/>
</dbReference>
<feature type="compositionally biased region" description="Basic residues" evidence="7">
    <location>
        <begin position="146"/>
        <end position="186"/>
    </location>
</feature>
<dbReference type="PANTHER" id="PTHR23341:SF2">
    <property type="entry name" value="HIGH MOBILITY GROUP PROTEIN HMG-12"/>
    <property type="match status" value="1"/>
</dbReference>
<keyword evidence="3" id="KW-0805">Transcription regulation</keyword>
<sequence>MSNNNSIKRGRGRPQGSMKLNKLKQVLSISTSESKPPRRGRGRPKLPKATELEGSGDDLAGNSVQTQEPNKQSSDEDGPTADRSPRKRGRPKKSLYKSTCDDAEDLPNGASDAPKAKRGRPKGSTKRKSGKRPKKIKQETAGSPPAKKRPGRPKGSLNKKRPAYKAKPWKRGRPRKPKAKRGRPRKYPLPSPEELKKPKVWKPLGRPRKYPRTLPESLSLPSDPGVEPQRKRGRPPSAPKSDAVPTRKRGRPKGSVNSSKAGRGAPIDSADDDHSTAESDSAPMVLKCEEEEAEIKEDASINQDADSEVSNQA</sequence>
<evidence type="ECO:0008006" key="10">
    <source>
        <dbReference type="Google" id="ProtNLM"/>
    </source>
</evidence>
<dbReference type="OMA" id="HKETSCV"/>
<dbReference type="PRINTS" id="PR00929">
    <property type="entry name" value="ATHOOK"/>
</dbReference>
<accession>G3NJQ2</accession>
<feature type="compositionally biased region" description="Polar residues" evidence="7">
    <location>
        <begin position="62"/>
        <end position="72"/>
    </location>
</feature>
<evidence type="ECO:0000256" key="7">
    <source>
        <dbReference type="SAM" id="MobiDB-lite"/>
    </source>
</evidence>
<evidence type="ECO:0000256" key="2">
    <source>
        <dbReference type="ARBA" id="ARBA00010812"/>
    </source>
</evidence>
<reference evidence="8" key="2">
    <citation type="submission" date="2025-08" db="UniProtKB">
        <authorList>
            <consortium name="Ensembl"/>
        </authorList>
    </citation>
    <scope>IDENTIFICATION</scope>
</reference>
<feature type="compositionally biased region" description="Basic residues" evidence="7">
    <location>
        <begin position="37"/>
        <end position="46"/>
    </location>
</feature>
<evidence type="ECO:0000256" key="5">
    <source>
        <dbReference type="ARBA" id="ARBA00023163"/>
    </source>
</evidence>
<feature type="region of interest" description="Disordered" evidence="7">
    <location>
        <begin position="1"/>
        <end position="313"/>
    </location>
</feature>
<dbReference type="GO" id="GO:0010557">
    <property type="term" value="P:positive regulation of macromolecule biosynthetic process"/>
    <property type="evidence" value="ECO:0007669"/>
    <property type="project" value="UniProtKB-ARBA"/>
</dbReference>
<dbReference type="STRING" id="69293.ENSGACP00000005564"/>
<protein>
    <recommendedName>
        <fullName evidence="10">Chromosomal protein D1-like</fullName>
    </recommendedName>
</protein>
<dbReference type="AlphaFoldDB" id="G3NJQ2"/>
<evidence type="ECO:0000256" key="1">
    <source>
        <dbReference type="ARBA" id="ARBA00004123"/>
    </source>
</evidence>
<evidence type="ECO:0000313" key="9">
    <source>
        <dbReference type="Proteomes" id="UP000007635"/>
    </source>
</evidence>
<dbReference type="InterPro" id="IPR017956">
    <property type="entry name" value="AT_hook_DNA-bd_motif"/>
</dbReference>
<keyword evidence="5" id="KW-0804">Transcription</keyword>
<evidence type="ECO:0000256" key="4">
    <source>
        <dbReference type="ARBA" id="ARBA00023125"/>
    </source>
</evidence>
<dbReference type="SMART" id="SM00384">
    <property type="entry name" value="AT_hook"/>
    <property type="match status" value="10"/>
</dbReference>
<dbReference type="GO" id="GO:0006355">
    <property type="term" value="P:regulation of DNA-templated transcription"/>
    <property type="evidence" value="ECO:0007669"/>
    <property type="project" value="TreeGrafter"/>
</dbReference>
<feature type="compositionally biased region" description="Polar residues" evidence="7">
    <location>
        <begin position="300"/>
        <end position="313"/>
    </location>
</feature>
<dbReference type="GeneTree" id="ENSGT00770000121795"/>
<feature type="compositionally biased region" description="Basic residues" evidence="7">
    <location>
        <begin position="116"/>
        <end position="135"/>
    </location>
</feature>
<evidence type="ECO:0000256" key="6">
    <source>
        <dbReference type="ARBA" id="ARBA00023242"/>
    </source>
</evidence>
<name>G3NJQ2_GASAC</name>
<proteinExistence type="inferred from homology"/>
<reference evidence="8 9" key="1">
    <citation type="journal article" date="2021" name="G3 (Bethesda)">
        <title>Improved contiguity of the threespine stickleback genome using long-read sequencing.</title>
        <authorList>
            <person name="Nath S."/>
            <person name="Shaw D.E."/>
            <person name="White M.A."/>
        </authorList>
    </citation>
    <scope>NUCLEOTIDE SEQUENCE [LARGE SCALE GENOMIC DNA]</scope>
    <source>
        <strain evidence="8 9">Lake Benthic</strain>
    </source>
</reference>
<evidence type="ECO:0000256" key="3">
    <source>
        <dbReference type="ARBA" id="ARBA00023015"/>
    </source>
</evidence>
<reference evidence="8" key="3">
    <citation type="submission" date="2025-09" db="UniProtKB">
        <authorList>
            <consortium name="Ensembl"/>
        </authorList>
    </citation>
    <scope>IDENTIFICATION</scope>
</reference>
<dbReference type="GO" id="GO:0005634">
    <property type="term" value="C:nucleus"/>
    <property type="evidence" value="ECO:0007669"/>
    <property type="project" value="UniProtKB-SubCell"/>
</dbReference>
<keyword evidence="4" id="KW-0238">DNA-binding</keyword>
<dbReference type="GO" id="GO:0003712">
    <property type="term" value="F:transcription coregulator activity"/>
    <property type="evidence" value="ECO:0007669"/>
    <property type="project" value="TreeGrafter"/>
</dbReference>